<dbReference type="InterPro" id="IPR037431">
    <property type="entry name" value="REX4_DEDDh_dom"/>
</dbReference>
<evidence type="ECO:0000256" key="1">
    <source>
        <dbReference type="ARBA" id="ARBA00004123"/>
    </source>
</evidence>
<accession>A0A0C2XAN5</accession>
<evidence type="ECO:0000256" key="9">
    <source>
        <dbReference type="ARBA" id="ARBA00025599"/>
    </source>
</evidence>
<dbReference type="OrthoDB" id="8191639at2759"/>
<evidence type="ECO:0000256" key="3">
    <source>
        <dbReference type="ARBA" id="ARBA00016937"/>
    </source>
</evidence>
<dbReference type="GO" id="GO:0008408">
    <property type="term" value="F:3'-5' exonuclease activity"/>
    <property type="evidence" value="ECO:0007669"/>
    <property type="project" value="InterPro"/>
</dbReference>
<evidence type="ECO:0000256" key="8">
    <source>
        <dbReference type="ARBA" id="ARBA00023242"/>
    </source>
</evidence>
<feature type="compositionally biased region" description="Low complexity" evidence="10">
    <location>
        <begin position="277"/>
        <end position="291"/>
    </location>
</feature>
<feature type="region of interest" description="Disordered" evidence="10">
    <location>
        <begin position="375"/>
        <end position="397"/>
    </location>
</feature>
<feature type="region of interest" description="Disordered" evidence="10">
    <location>
        <begin position="265"/>
        <end position="363"/>
    </location>
</feature>
<dbReference type="Pfam" id="PF00929">
    <property type="entry name" value="RNase_T"/>
    <property type="match status" value="1"/>
</dbReference>
<dbReference type="GO" id="GO:0005634">
    <property type="term" value="C:nucleus"/>
    <property type="evidence" value="ECO:0007669"/>
    <property type="project" value="UniProtKB-SubCell"/>
</dbReference>
<comment type="similarity">
    <text evidence="2">Belongs to the REXO4 family.</text>
</comment>
<feature type="compositionally biased region" description="Polar residues" evidence="10">
    <location>
        <begin position="318"/>
        <end position="339"/>
    </location>
</feature>
<keyword evidence="5" id="KW-0540">Nuclease</keyword>
<reference evidence="13" key="2">
    <citation type="submission" date="2015-01" db="EMBL/GenBank/DDBJ databases">
        <title>Evolutionary Origins and Diversification of the Mycorrhizal Mutualists.</title>
        <authorList>
            <consortium name="DOE Joint Genome Institute"/>
            <consortium name="Mycorrhizal Genomics Consortium"/>
            <person name="Kohler A."/>
            <person name="Kuo A."/>
            <person name="Nagy L.G."/>
            <person name="Floudas D."/>
            <person name="Copeland A."/>
            <person name="Barry K.W."/>
            <person name="Cichocki N."/>
            <person name="Veneault-Fourrey C."/>
            <person name="LaButti K."/>
            <person name="Lindquist E.A."/>
            <person name="Lipzen A."/>
            <person name="Lundell T."/>
            <person name="Morin E."/>
            <person name="Murat C."/>
            <person name="Riley R."/>
            <person name="Ohm R."/>
            <person name="Sun H."/>
            <person name="Tunlid A."/>
            <person name="Henrissat B."/>
            <person name="Grigoriev I.V."/>
            <person name="Hibbett D.S."/>
            <person name="Martin F."/>
        </authorList>
    </citation>
    <scope>NUCLEOTIDE SEQUENCE [LARGE SCALE GENOMIC DNA]</scope>
    <source>
        <strain evidence="13">h7</strain>
    </source>
</reference>
<dbReference type="AlphaFoldDB" id="A0A0C2XAN5"/>
<dbReference type="EMBL" id="KN831834">
    <property type="protein sequence ID" value="KIM35043.1"/>
    <property type="molecule type" value="Genomic_DNA"/>
</dbReference>
<organism evidence="12 13">
    <name type="scientific">Hebeloma cylindrosporum</name>
    <dbReference type="NCBI Taxonomy" id="76867"/>
    <lineage>
        <taxon>Eukaryota</taxon>
        <taxon>Fungi</taxon>
        <taxon>Dikarya</taxon>
        <taxon>Basidiomycota</taxon>
        <taxon>Agaricomycotina</taxon>
        <taxon>Agaricomycetes</taxon>
        <taxon>Agaricomycetidae</taxon>
        <taxon>Agaricales</taxon>
        <taxon>Agaricineae</taxon>
        <taxon>Hymenogastraceae</taxon>
        <taxon>Hebeloma</taxon>
    </lineage>
</organism>
<dbReference type="SMART" id="SM00479">
    <property type="entry name" value="EXOIII"/>
    <property type="match status" value="1"/>
</dbReference>
<dbReference type="InterPro" id="IPR013520">
    <property type="entry name" value="Ribonucl_H"/>
</dbReference>
<dbReference type="InterPro" id="IPR036397">
    <property type="entry name" value="RNaseH_sf"/>
</dbReference>
<evidence type="ECO:0000256" key="5">
    <source>
        <dbReference type="ARBA" id="ARBA00022722"/>
    </source>
</evidence>
<dbReference type="GO" id="GO:0003676">
    <property type="term" value="F:nucleic acid binding"/>
    <property type="evidence" value="ECO:0007669"/>
    <property type="project" value="InterPro"/>
</dbReference>
<comment type="subcellular location">
    <subcellularLocation>
        <location evidence="1">Nucleus</location>
    </subcellularLocation>
</comment>
<sequence>MSIKSSKAKVLPSSNWMNLQKTLQSNKLSNSRKRRKLDQDKTISSTLSNTSGRSQSPSSSSIHLTSESSKTRDGTLNTTKNSESRVALQQMVLGHLEYTENQKLPGKYLSLDCEMVGVGIEGEESSLARVSLVNFYGVVIMDEIVRQKERVVDYRTQWSGIRESDMVHAKPFEEIQKRVSDLLKDKILVGHAVHNDLKALLLSHPRMKTRDTQIYSHKFSLTKSRRVALRNLVKQELDLTIQGGEHSSITDARATMAVYRIHKKEWEKGSRPPPVPKVATASSSAPATSSTKSRKRTAVEAEFASDSESESQSDTVEPSTNNTNNIPKLKSTSTPQPTVATKKGKTKDSSTIFPGGGRKGVSSGLSTVIKKVTPGSKMSHSTLRGNPKSAGGAGKSEWWKQLPGGVSIGGGAKASITIGVKR</sequence>
<dbReference type="Proteomes" id="UP000053424">
    <property type="component" value="Unassembled WGS sequence"/>
</dbReference>
<reference evidence="12 13" key="1">
    <citation type="submission" date="2014-04" db="EMBL/GenBank/DDBJ databases">
        <authorList>
            <consortium name="DOE Joint Genome Institute"/>
            <person name="Kuo A."/>
            <person name="Gay G."/>
            <person name="Dore J."/>
            <person name="Kohler A."/>
            <person name="Nagy L.G."/>
            <person name="Floudas D."/>
            <person name="Copeland A."/>
            <person name="Barry K.W."/>
            <person name="Cichocki N."/>
            <person name="Veneault-Fourrey C."/>
            <person name="LaButti K."/>
            <person name="Lindquist E.A."/>
            <person name="Lipzen A."/>
            <person name="Lundell T."/>
            <person name="Morin E."/>
            <person name="Murat C."/>
            <person name="Sun H."/>
            <person name="Tunlid A."/>
            <person name="Henrissat B."/>
            <person name="Grigoriev I.V."/>
            <person name="Hibbett D.S."/>
            <person name="Martin F."/>
            <person name="Nordberg H.P."/>
            <person name="Cantor M.N."/>
            <person name="Hua S.X."/>
        </authorList>
    </citation>
    <scope>NUCLEOTIDE SEQUENCE [LARGE SCALE GENOMIC DNA]</scope>
    <source>
        <strain evidence="13">h7</strain>
    </source>
</reference>
<dbReference type="GO" id="GO:0000027">
    <property type="term" value="P:ribosomal large subunit assembly"/>
    <property type="evidence" value="ECO:0007669"/>
    <property type="project" value="TreeGrafter"/>
</dbReference>
<dbReference type="CDD" id="cd06144">
    <property type="entry name" value="REX4_like"/>
    <property type="match status" value="1"/>
</dbReference>
<evidence type="ECO:0000256" key="10">
    <source>
        <dbReference type="SAM" id="MobiDB-lite"/>
    </source>
</evidence>
<feature type="compositionally biased region" description="Low complexity" evidence="10">
    <location>
        <begin position="48"/>
        <end position="68"/>
    </location>
</feature>
<evidence type="ECO:0000256" key="6">
    <source>
        <dbReference type="ARBA" id="ARBA00022801"/>
    </source>
</evidence>
<dbReference type="GO" id="GO:0006364">
    <property type="term" value="P:rRNA processing"/>
    <property type="evidence" value="ECO:0007669"/>
    <property type="project" value="UniProtKB-KW"/>
</dbReference>
<dbReference type="FunFam" id="3.30.420.10:FF:000007">
    <property type="entry name" value="Interferon-stimulated exonuclease gene 20"/>
    <property type="match status" value="1"/>
</dbReference>
<dbReference type="SUPFAM" id="SSF53098">
    <property type="entry name" value="Ribonuclease H-like"/>
    <property type="match status" value="1"/>
</dbReference>
<dbReference type="PANTHER" id="PTHR12801">
    <property type="entry name" value="RNA EXONUCLEASE REXO1 / RECO3 FAMILY MEMBER-RELATED"/>
    <property type="match status" value="1"/>
</dbReference>
<dbReference type="InterPro" id="IPR012337">
    <property type="entry name" value="RNaseH-like_sf"/>
</dbReference>
<feature type="domain" description="Exonuclease" evidence="11">
    <location>
        <begin position="107"/>
        <end position="268"/>
    </location>
</feature>
<evidence type="ECO:0000256" key="4">
    <source>
        <dbReference type="ARBA" id="ARBA00022552"/>
    </source>
</evidence>
<feature type="region of interest" description="Disordered" evidence="10">
    <location>
        <begin position="23"/>
        <end position="83"/>
    </location>
</feature>
<keyword evidence="4" id="KW-0698">rRNA processing</keyword>
<gene>
    <name evidence="12" type="ORF">M413DRAFT_449924</name>
</gene>
<keyword evidence="7" id="KW-0269">Exonuclease</keyword>
<protein>
    <recommendedName>
        <fullName evidence="3">RNA exonuclease 4</fullName>
    </recommendedName>
</protein>
<comment type="function">
    <text evidence="9">Exoribonuclease involved in ribosome biosynthesis. Involved in the processing of ITS1, the internal transcribed spacer localized between the 18S and 5.8S rRNAs.</text>
</comment>
<evidence type="ECO:0000259" key="11">
    <source>
        <dbReference type="SMART" id="SM00479"/>
    </source>
</evidence>
<proteinExistence type="inferred from homology"/>
<dbReference type="PANTHER" id="PTHR12801:SF45">
    <property type="entry name" value="RNA EXONUCLEASE 4"/>
    <property type="match status" value="1"/>
</dbReference>
<evidence type="ECO:0000256" key="7">
    <source>
        <dbReference type="ARBA" id="ARBA00022839"/>
    </source>
</evidence>
<dbReference type="HOGENOM" id="CLU_022453_6_0_1"/>
<keyword evidence="8" id="KW-0539">Nucleus</keyword>
<keyword evidence="6" id="KW-0378">Hydrolase</keyword>
<dbReference type="InterPro" id="IPR047021">
    <property type="entry name" value="REXO1/3/4-like"/>
</dbReference>
<evidence type="ECO:0000256" key="2">
    <source>
        <dbReference type="ARBA" id="ARBA00010489"/>
    </source>
</evidence>
<evidence type="ECO:0000313" key="13">
    <source>
        <dbReference type="Proteomes" id="UP000053424"/>
    </source>
</evidence>
<evidence type="ECO:0000313" key="12">
    <source>
        <dbReference type="EMBL" id="KIM35043.1"/>
    </source>
</evidence>
<dbReference type="STRING" id="686832.A0A0C2XAN5"/>
<keyword evidence="13" id="KW-1185">Reference proteome</keyword>
<name>A0A0C2XAN5_HEBCY</name>
<dbReference type="Gene3D" id="3.30.420.10">
    <property type="entry name" value="Ribonuclease H-like superfamily/Ribonuclease H"/>
    <property type="match status" value="1"/>
</dbReference>